<organism evidence="2 3">
    <name type="scientific">Amycolatopsis lurida NRRL 2430</name>
    <dbReference type="NCBI Taxonomy" id="1460371"/>
    <lineage>
        <taxon>Bacteria</taxon>
        <taxon>Bacillati</taxon>
        <taxon>Actinomycetota</taxon>
        <taxon>Actinomycetes</taxon>
        <taxon>Pseudonocardiales</taxon>
        <taxon>Pseudonocardiaceae</taxon>
        <taxon>Amycolatopsis</taxon>
    </lineage>
</organism>
<dbReference type="Proteomes" id="UP000256220">
    <property type="component" value="Unassembled WGS sequence"/>
</dbReference>
<comment type="caution">
    <text evidence="2">The sequence shown here is derived from an EMBL/GenBank/DDBJ whole genome shotgun (WGS) entry which is preliminary data.</text>
</comment>
<dbReference type="Gene3D" id="2.60.120.10">
    <property type="entry name" value="Jelly Rolls"/>
    <property type="match status" value="1"/>
</dbReference>
<protein>
    <recommendedName>
        <fullName evidence="4">Cupin</fullName>
    </recommendedName>
</protein>
<dbReference type="EMBL" id="JFBM01000054">
    <property type="protein sequence ID" value="KFU75818.1"/>
    <property type="molecule type" value="Genomic_DNA"/>
</dbReference>
<proteinExistence type="predicted"/>
<feature type="region of interest" description="Disordered" evidence="1">
    <location>
        <begin position="1"/>
        <end position="20"/>
    </location>
</feature>
<feature type="region of interest" description="Disordered" evidence="1">
    <location>
        <begin position="118"/>
        <end position="148"/>
    </location>
</feature>
<dbReference type="InterPro" id="IPR014710">
    <property type="entry name" value="RmlC-like_jellyroll"/>
</dbReference>
<reference evidence="2 3" key="1">
    <citation type="journal article" date="2014" name="Genome Announc.">
        <title>Draft Genome Sequence of Amycolatopsis lurida NRRL 2430, Producer of the Glycopeptide Family Antibiotic Ristocetin.</title>
        <authorList>
            <person name="Kwun M.J."/>
            <person name="Hong H.J."/>
        </authorList>
    </citation>
    <scope>NUCLEOTIDE SEQUENCE [LARGE SCALE GENOMIC DNA]</scope>
    <source>
        <strain evidence="2 3">NRRL 2430</strain>
    </source>
</reference>
<evidence type="ECO:0008006" key="4">
    <source>
        <dbReference type="Google" id="ProtNLM"/>
    </source>
</evidence>
<evidence type="ECO:0000256" key="1">
    <source>
        <dbReference type="SAM" id="MobiDB-lite"/>
    </source>
</evidence>
<dbReference type="AlphaFoldDB" id="A0A2P2FGG2"/>
<keyword evidence="3" id="KW-1185">Reference proteome</keyword>
<evidence type="ECO:0000313" key="2">
    <source>
        <dbReference type="EMBL" id="KFU75818.1"/>
    </source>
</evidence>
<sequence length="148" mass="16859">MHTPSILRRSHDGQRLPPNPGDTLVFENDWVRVWSMPLEPGGMFDFHQHHHDYFALWPNAGRAQAQEFGDPEWSLSQEAAPGFVMFRTVGRGGPLPPHRVRNLEDHAMTHYIVELVGQPSQSPVPLPGVTNDRGRLLDRRTAERQDRA</sequence>
<name>A0A2P2FGG2_AMYLU</name>
<gene>
    <name evidence="2" type="ORF">BB31_39135</name>
</gene>
<feature type="compositionally biased region" description="Basic and acidic residues" evidence="1">
    <location>
        <begin position="132"/>
        <end position="148"/>
    </location>
</feature>
<accession>A0A2P2FGG2</accession>
<evidence type="ECO:0000313" key="3">
    <source>
        <dbReference type="Proteomes" id="UP000256220"/>
    </source>
</evidence>